<protein>
    <submittedName>
        <fullName evidence="2">SMI1/KNR4 family protein</fullName>
    </submittedName>
</protein>
<dbReference type="SUPFAM" id="SSF160631">
    <property type="entry name" value="SMI1/KNR4-like"/>
    <property type="match status" value="1"/>
</dbReference>
<keyword evidence="3" id="KW-1185">Reference proteome</keyword>
<evidence type="ECO:0000313" key="3">
    <source>
        <dbReference type="Proteomes" id="UP001330434"/>
    </source>
</evidence>
<accession>A0ABZ2CBT6</accession>
<dbReference type="Gene3D" id="3.40.1580.10">
    <property type="entry name" value="SMI1/KNR4-like"/>
    <property type="match status" value="1"/>
</dbReference>
<name>A0ABZ2CBT6_9PROT</name>
<dbReference type="InterPro" id="IPR018958">
    <property type="entry name" value="Knr4/Smi1-like_dom"/>
</dbReference>
<gene>
    <name evidence="2" type="ORF">Bealeia1_01973</name>
</gene>
<dbReference type="SMART" id="SM00860">
    <property type="entry name" value="SMI1_KNR4"/>
    <property type="match status" value="1"/>
</dbReference>
<dbReference type="Pfam" id="PF09346">
    <property type="entry name" value="SMI1_KNR4"/>
    <property type="match status" value="1"/>
</dbReference>
<sequence length="202" mass="23886">MAQYSYLKEYTAEEWRKRGMPDPFLFSRYNQFMPIKLDEIERAEAQLGFQLPSQLREFYLEIGSGYLVAPYNTIDENYHFGNSNEILPPMVVAEFYKPLGHDPCGEEPEEWLYSSDEQYVMDPDYYACMEKDCLSFFHTGGSCGFLMLRPHSSNPNAVWDDFGENIVEESFERFIWRLYYEDPAYYNDVIIACMEKQKSLLM</sequence>
<proteinExistence type="predicted"/>
<geneLocation type="plasmid" evidence="2 3">
    <name>pBealeia1</name>
</geneLocation>
<dbReference type="EMBL" id="CP133271">
    <property type="protein sequence ID" value="WVX67754.1"/>
    <property type="molecule type" value="Genomic_DNA"/>
</dbReference>
<feature type="domain" description="Knr4/Smi1-like" evidence="1">
    <location>
        <begin position="34"/>
        <end position="177"/>
    </location>
</feature>
<reference evidence="2 3" key="1">
    <citation type="journal article" date="2024" name="Environ. Microbiol.">
        <title>Novel evolutionary insights on the interactions of the Holosporales (Alphaproteobacteria) with eukaryotic hosts from comparative genomics.</title>
        <authorList>
            <person name="Giovannini M."/>
            <person name="Petroni G."/>
            <person name="Castelli M."/>
        </authorList>
    </citation>
    <scope>NUCLEOTIDE SEQUENCE [LARGE SCALE GENOMIC DNA]</scope>
    <source>
        <strain evidence="2 3">US_Bl 15I1</strain>
    </source>
</reference>
<evidence type="ECO:0000259" key="1">
    <source>
        <dbReference type="SMART" id="SM00860"/>
    </source>
</evidence>
<organism evidence="2 3">
    <name type="scientific">Candidatus Bealeia paramacronuclearis</name>
    <dbReference type="NCBI Taxonomy" id="1921001"/>
    <lineage>
        <taxon>Bacteria</taxon>
        <taxon>Pseudomonadati</taxon>
        <taxon>Pseudomonadota</taxon>
        <taxon>Alphaproteobacteria</taxon>
        <taxon>Holosporales</taxon>
        <taxon>Holosporaceae</taxon>
        <taxon>Candidatus Bealeia</taxon>
    </lineage>
</organism>
<evidence type="ECO:0000313" key="2">
    <source>
        <dbReference type="EMBL" id="WVX67754.1"/>
    </source>
</evidence>
<keyword evidence="2" id="KW-0614">Plasmid</keyword>
<dbReference type="RefSeq" id="WP_331256833.1">
    <property type="nucleotide sequence ID" value="NZ_CP133271.1"/>
</dbReference>
<dbReference type="Proteomes" id="UP001330434">
    <property type="component" value="Plasmid pBealeia1"/>
</dbReference>
<dbReference type="InterPro" id="IPR037883">
    <property type="entry name" value="Knr4/Smi1-like_sf"/>
</dbReference>